<evidence type="ECO:0000313" key="2">
    <source>
        <dbReference type="EMBL" id="GAA5147936.1"/>
    </source>
</evidence>
<evidence type="ECO:0008006" key="4">
    <source>
        <dbReference type="Google" id="ProtNLM"/>
    </source>
</evidence>
<dbReference type="EMBL" id="BAABKG010000002">
    <property type="protein sequence ID" value="GAA5147936.1"/>
    <property type="molecule type" value="Genomic_DNA"/>
</dbReference>
<accession>A0ABP9PL84</accession>
<reference evidence="3" key="1">
    <citation type="journal article" date="2019" name="Int. J. Syst. Evol. Microbiol.">
        <title>The Global Catalogue of Microorganisms (GCM) 10K type strain sequencing project: providing services to taxonomists for standard genome sequencing and annotation.</title>
        <authorList>
            <consortium name="The Broad Institute Genomics Platform"/>
            <consortium name="The Broad Institute Genome Sequencing Center for Infectious Disease"/>
            <person name="Wu L."/>
            <person name="Ma J."/>
        </authorList>
    </citation>
    <scope>NUCLEOTIDE SEQUENCE [LARGE SCALE GENOMIC DNA]</scope>
    <source>
        <strain evidence="3">JCM 18459</strain>
    </source>
</reference>
<comment type="caution">
    <text evidence="2">The sequence shown here is derived from an EMBL/GenBank/DDBJ whole genome shotgun (WGS) entry which is preliminary data.</text>
</comment>
<sequence length="641" mass="68594">MKQPDEFDAFYKESRDRLLAQTYALTGDLVASRRAVRDAFVVAWHRWRKLARLDGRAEAEAVVRPHAWRLAQRHHTARVLRRDRDLDPRVAATLEALGKLSVAQRKALVLTQLAAVSMPQMGREVGLPLEDAERELQSGAAALALALDVETAELRMRFEEVAAAAVAQSRWPRATIVRRAGASRRRAHTLVGVVGAVAAVVVTGALVTDAAGVRPQPYVAPQEPGATPTRPAGPPSEQIDVGEGAIALTDAALLDVPTVAPTLRRSLGDRAWTVARTTDNSAGNGRVMPCQLERYADPRGEAALVRVLSAAEGRRLPAAGVVQLAEASSSTRAAQRTYRTMVGWFAGCTEPRVQLLGTRTPQGLGDESVQLVLRSWADPVTTWVVGVARTGVFTTTTFLRVGDDETPDREAAATVLGAAVDELCALPDGGGCGPAGAPELVDRTPLPAGPAPALVGELDLPPLSRFDEPWVGTEARRPTTNPAATSCDETAFTGEVRGASFDRAATRTFLLPESGLPQEFGLSETVGALPPRAAAAFVDRVRERLESCADRDLNTDVESLGTRDVGPRGAEETVTLSAWRLEVAVDDERDLVFLMAVLRNGTAVGQLGYVPADGARLEAEVFLDLAERARDRLEALPPPRD</sequence>
<protein>
    <recommendedName>
        <fullName evidence="4">DNA-directed RNA polymerase specialized sigma24 family protein</fullName>
    </recommendedName>
</protein>
<evidence type="ECO:0000313" key="3">
    <source>
        <dbReference type="Proteomes" id="UP001500221"/>
    </source>
</evidence>
<gene>
    <name evidence="2" type="ORF">GCM10023340_21100</name>
</gene>
<dbReference type="Proteomes" id="UP001500221">
    <property type="component" value="Unassembled WGS sequence"/>
</dbReference>
<evidence type="ECO:0000256" key="1">
    <source>
        <dbReference type="SAM" id="MobiDB-lite"/>
    </source>
</evidence>
<proteinExistence type="predicted"/>
<organism evidence="2 3">
    <name type="scientific">Nocardioides marinquilinus</name>
    <dbReference type="NCBI Taxonomy" id="1210400"/>
    <lineage>
        <taxon>Bacteria</taxon>
        <taxon>Bacillati</taxon>
        <taxon>Actinomycetota</taxon>
        <taxon>Actinomycetes</taxon>
        <taxon>Propionibacteriales</taxon>
        <taxon>Nocardioidaceae</taxon>
        <taxon>Nocardioides</taxon>
    </lineage>
</organism>
<feature type="region of interest" description="Disordered" evidence="1">
    <location>
        <begin position="217"/>
        <end position="237"/>
    </location>
</feature>
<name>A0ABP9PL84_9ACTN</name>
<keyword evidence="3" id="KW-1185">Reference proteome</keyword>
<dbReference type="RefSeq" id="WP_345458030.1">
    <property type="nucleotide sequence ID" value="NZ_BAABKG010000002.1"/>
</dbReference>